<dbReference type="PANTHER" id="PTHR19211:SF117">
    <property type="entry name" value="ATP-BINDING CASSETTE SUB-FAMILY F MEMBER 3"/>
    <property type="match status" value="1"/>
</dbReference>
<reference evidence="5" key="1">
    <citation type="journal article" date="2020" name="Fungal Divers.">
        <title>Resolving the Mortierellaceae phylogeny through synthesis of multi-gene phylogenetics and phylogenomics.</title>
        <authorList>
            <person name="Vandepol N."/>
            <person name="Liber J."/>
            <person name="Desiro A."/>
            <person name="Na H."/>
            <person name="Kennedy M."/>
            <person name="Barry K."/>
            <person name="Grigoriev I.V."/>
            <person name="Miller A.N."/>
            <person name="O'Donnell K."/>
            <person name="Stajich J.E."/>
            <person name="Bonito G."/>
        </authorList>
    </citation>
    <scope>NUCLEOTIDE SEQUENCE</scope>
    <source>
        <strain evidence="5">CK1249</strain>
    </source>
</reference>
<keyword evidence="6" id="KW-1185">Reference proteome</keyword>
<dbReference type="FunFam" id="3.40.50.300:FF:000011">
    <property type="entry name" value="Putative ABC transporter ATP-binding component"/>
    <property type="match status" value="1"/>
</dbReference>
<comment type="caution">
    <text evidence="5">The sequence shown here is derived from an EMBL/GenBank/DDBJ whole genome shotgun (WGS) entry which is preliminary data.</text>
</comment>
<proteinExistence type="predicted"/>
<name>A0A9P6IZZ7_MORAP</name>
<dbReference type="PANTHER" id="PTHR19211">
    <property type="entry name" value="ATP-BINDING TRANSPORT PROTEIN-RELATED"/>
    <property type="match status" value="1"/>
</dbReference>
<protein>
    <recommendedName>
        <fullName evidence="4">ABC transporter domain-containing protein</fullName>
    </recommendedName>
</protein>
<dbReference type="GO" id="GO:0016887">
    <property type="term" value="F:ATP hydrolysis activity"/>
    <property type="evidence" value="ECO:0007669"/>
    <property type="project" value="InterPro"/>
</dbReference>
<evidence type="ECO:0000313" key="5">
    <source>
        <dbReference type="EMBL" id="KAF9956030.1"/>
    </source>
</evidence>
<dbReference type="PROSITE" id="PS50893">
    <property type="entry name" value="ABC_TRANSPORTER_2"/>
    <property type="match status" value="1"/>
</dbReference>
<dbReference type="Pfam" id="PF00005">
    <property type="entry name" value="ABC_tran"/>
    <property type="match status" value="2"/>
</dbReference>
<dbReference type="PROSITE" id="PS00211">
    <property type="entry name" value="ABC_TRANSPORTER_1"/>
    <property type="match status" value="1"/>
</dbReference>
<dbReference type="InterPro" id="IPR017871">
    <property type="entry name" value="ABC_transporter-like_CS"/>
</dbReference>
<accession>A0A9P6IZZ7</accession>
<evidence type="ECO:0000256" key="1">
    <source>
        <dbReference type="ARBA" id="ARBA00022737"/>
    </source>
</evidence>
<dbReference type="Proteomes" id="UP000738359">
    <property type="component" value="Unassembled WGS sequence"/>
</dbReference>
<dbReference type="InterPro" id="IPR027417">
    <property type="entry name" value="P-loop_NTPase"/>
</dbReference>
<dbReference type="AlphaFoldDB" id="A0A9P6IZZ7"/>
<dbReference type="Gene3D" id="3.40.50.300">
    <property type="entry name" value="P-loop containing nucleotide triphosphate hydrolases"/>
    <property type="match status" value="2"/>
</dbReference>
<sequence length="665" mass="74574">MVGNDVEALQAVLSADQWREHLLAEEKRLNALTMDMEKGLQEGDTRTKEEFEEEREKAMTDLKDVYAKLEAIESDKAESRAASILSGLGFTPDKHRNPTRSFSGGWRMRLALARALFNKPDLLLLDEPTNMLDIPAVIWLENYLKTWPNTLLVVSHDREFLDEVATDILYQHSEQLDYYKGNFTQFHTTKGERHKAQLREYENQVQYRAHLQAFIDRWRYNANRAAQAQMKIKILEKLPELEPPEVENSIFFKFPDPEKLGPPILQMTDCTFGYTPEKNILEHIYLDMQMDSRIAVVGPNGAGKTTMLKLLTGKLEPLKGMVHRHGRLRFALFSQHHVDQLDVNVTSVEFMAKNWPGKSDEEYRRQLGSFGITGMVGLQQIATLSGGQKSRVAFACLGLQNPHFLILDEPTNHLDMDSIDALTSALKQFQGGVVIVSHDERFIKSVCTELWVCEGGSLKKFLGDGIKEYKEYVLEKASSPPLSTKSFFSKMRFVKTLLLSTAAVALLSMVAAQDVPSDMSNDAVENVSIPNLIVVESAPKADDDDDDNDNGASAAAVQNGNIKYNHQLCPLWGQTALVVDENFFCLFLPKRNTSVDSALGATFEATPVCTQTLSGVLGTDSFPRNFIRTAHRATGESKTRPWIQITGKLNPTTYGLDKADQGAAY</sequence>
<organism evidence="5 6">
    <name type="scientific">Mortierella alpina</name>
    <name type="common">Oleaginous fungus</name>
    <name type="synonym">Mortierella renispora</name>
    <dbReference type="NCBI Taxonomy" id="64518"/>
    <lineage>
        <taxon>Eukaryota</taxon>
        <taxon>Fungi</taxon>
        <taxon>Fungi incertae sedis</taxon>
        <taxon>Mucoromycota</taxon>
        <taxon>Mortierellomycotina</taxon>
        <taxon>Mortierellomycetes</taxon>
        <taxon>Mortierellales</taxon>
        <taxon>Mortierellaceae</taxon>
        <taxon>Mortierella</taxon>
    </lineage>
</organism>
<evidence type="ECO:0000259" key="4">
    <source>
        <dbReference type="PROSITE" id="PS50893"/>
    </source>
</evidence>
<dbReference type="InterPro" id="IPR032781">
    <property type="entry name" value="ABC_tran_Xtn"/>
</dbReference>
<dbReference type="FunFam" id="3.40.50.300:FF:000104">
    <property type="entry name" value="ATP-binding cassette sub-family F member 3"/>
    <property type="match status" value="1"/>
</dbReference>
<dbReference type="SUPFAM" id="SSF52540">
    <property type="entry name" value="P-loop containing nucleoside triphosphate hydrolases"/>
    <property type="match status" value="2"/>
</dbReference>
<feature type="non-terminal residue" evidence="5">
    <location>
        <position position="665"/>
    </location>
</feature>
<dbReference type="InterPro" id="IPR050611">
    <property type="entry name" value="ABCF"/>
</dbReference>
<dbReference type="OrthoDB" id="2110130at2759"/>
<keyword evidence="1" id="KW-0677">Repeat</keyword>
<evidence type="ECO:0000256" key="2">
    <source>
        <dbReference type="ARBA" id="ARBA00022741"/>
    </source>
</evidence>
<keyword evidence="3" id="KW-0067">ATP-binding</keyword>
<dbReference type="InterPro" id="IPR003593">
    <property type="entry name" value="AAA+_ATPase"/>
</dbReference>
<evidence type="ECO:0000313" key="6">
    <source>
        <dbReference type="Proteomes" id="UP000738359"/>
    </source>
</evidence>
<feature type="domain" description="ABC transporter" evidence="4">
    <location>
        <begin position="265"/>
        <end position="480"/>
    </location>
</feature>
<dbReference type="CDD" id="cd03221">
    <property type="entry name" value="ABCF_EF-3"/>
    <property type="match status" value="2"/>
</dbReference>
<dbReference type="InterPro" id="IPR003439">
    <property type="entry name" value="ABC_transporter-like_ATP-bd"/>
</dbReference>
<gene>
    <name evidence="5" type="ORF">BGZ70_010055</name>
</gene>
<keyword evidence="2" id="KW-0547">Nucleotide-binding</keyword>
<dbReference type="Pfam" id="PF12848">
    <property type="entry name" value="ABC_tran_Xtn"/>
    <property type="match status" value="1"/>
</dbReference>
<dbReference type="SMART" id="SM00382">
    <property type="entry name" value="AAA"/>
    <property type="match status" value="1"/>
</dbReference>
<evidence type="ECO:0000256" key="3">
    <source>
        <dbReference type="ARBA" id="ARBA00022840"/>
    </source>
</evidence>
<dbReference type="EMBL" id="JAAAHY010000870">
    <property type="protein sequence ID" value="KAF9956030.1"/>
    <property type="molecule type" value="Genomic_DNA"/>
</dbReference>
<dbReference type="GO" id="GO:0005524">
    <property type="term" value="F:ATP binding"/>
    <property type="evidence" value="ECO:0007669"/>
    <property type="project" value="UniProtKB-KW"/>
</dbReference>